<keyword evidence="2" id="KW-0442">Lipid degradation</keyword>
<dbReference type="PANTHER" id="PTHR10272">
    <property type="entry name" value="PLATELET-ACTIVATING FACTOR ACETYLHYDROLASE"/>
    <property type="match status" value="1"/>
</dbReference>
<dbReference type="GO" id="GO:0016787">
    <property type="term" value="F:hydrolase activity"/>
    <property type="evidence" value="ECO:0007669"/>
    <property type="project" value="UniProtKB-KW"/>
</dbReference>
<keyword evidence="1 5" id="KW-0378">Hydrolase</keyword>
<accession>A0ABZ1K6S6</accession>
<proteinExistence type="predicted"/>
<dbReference type="RefSeq" id="WP_033249536.1">
    <property type="nucleotide sequence ID" value="NZ_CP108135.1"/>
</dbReference>
<evidence type="ECO:0000313" key="5">
    <source>
        <dbReference type="EMBL" id="WTP66631.1"/>
    </source>
</evidence>
<name>A0ABZ1K6S6_9ACTN</name>
<evidence type="ECO:0000256" key="1">
    <source>
        <dbReference type="ARBA" id="ARBA00022801"/>
    </source>
</evidence>
<reference evidence="5 6" key="1">
    <citation type="submission" date="2022-10" db="EMBL/GenBank/DDBJ databases">
        <title>The complete genomes of actinobacterial strains from the NBC collection.</title>
        <authorList>
            <person name="Joergensen T.S."/>
            <person name="Alvarez Arevalo M."/>
            <person name="Sterndorff E.B."/>
            <person name="Faurdal D."/>
            <person name="Vuksanovic O."/>
            <person name="Mourched A.-S."/>
            <person name="Charusanti P."/>
            <person name="Shaw S."/>
            <person name="Blin K."/>
            <person name="Weber T."/>
        </authorList>
    </citation>
    <scope>NUCLEOTIDE SEQUENCE [LARGE SCALE GENOMIC DNA]</scope>
    <source>
        <strain evidence="5 6">NBC_00185</strain>
    </source>
</reference>
<dbReference type="Proteomes" id="UP001622496">
    <property type="component" value="Chromosome"/>
</dbReference>
<dbReference type="InterPro" id="IPR029058">
    <property type="entry name" value="AB_hydrolase_fold"/>
</dbReference>
<dbReference type="Gene3D" id="3.40.50.1820">
    <property type="entry name" value="alpha/beta hydrolase"/>
    <property type="match status" value="1"/>
</dbReference>
<evidence type="ECO:0000256" key="4">
    <source>
        <dbReference type="SAM" id="SignalP"/>
    </source>
</evidence>
<evidence type="ECO:0000256" key="3">
    <source>
        <dbReference type="ARBA" id="ARBA00023098"/>
    </source>
</evidence>
<dbReference type="Pfam" id="PF03403">
    <property type="entry name" value="PAF-AH_p_II"/>
    <property type="match status" value="1"/>
</dbReference>
<dbReference type="EMBL" id="CP108135">
    <property type="protein sequence ID" value="WTP66631.1"/>
    <property type="molecule type" value="Genomic_DNA"/>
</dbReference>
<keyword evidence="4" id="KW-0732">Signal</keyword>
<feature type="signal peptide" evidence="4">
    <location>
        <begin position="1"/>
        <end position="28"/>
    </location>
</feature>
<organism evidence="5 6">
    <name type="scientific">[Kitasatospora] papulosa</name>
    <dbReference type="NCBI Taxonomy" id="1464011"/>
    <lineage>
        <taxon>Bacteria</taxon>
        <taxon>Bacillati</taxon>
        <taxon>Actinomycetota</taxon>
        <taxon>Actinomycetes</taxon>
        <taxon>Kitasatosporales</taxon>
        <taxon>Streptomycetaceae</taxon>
        <taxon>Streptomyces</taxon>
    </lineage>
</organism>
<keyword evidence="3" id="KW-0443">Lipid metabolism</keyword>
<protein>
    <submittedName>
        <fullName evidence="5">Alpha/beta hydrolase</fullName>
    </submittedName>
</protein>
<dbReference type="SUPFAM" id="SSF53474">
    <property type="entry name" value="alpha/beta-Hydrolases"/>
    <property type="match status" value="1"/>
</dbReference>
<dbReference type="PANTHER" id="PTHR10272:SF0">
    <property type="entry name" value="PLATELET-ACTIVATING FACTOR ACETYLHYDROLASE"/>
    <property type="match status" value="1"/>
</dbReference>
<gene>
    <name evidence="5" type="ORF">OG560_14865</name>
</gene>
<evidence type="ECO:0000313" key="6">
    <source>
        <dbReference type="Proteomes" id="UP001622496"/>
    </source>
</evidence>
<keyword evidence="6" id="KW-1185">Reference proteome</keyword>
<sequence>MTIRPRVSTVAAAALTTMLLLAPPVATAHALSDPAKASAPTSAALELPRPTGPYAVGTEVLHLVDHSRTDPWVPAAGARELMVSLHHPARPGGAGAPASYMSTEEARLMLVQRGLEDVVPATTVSSTATHARLDARPAPGRFPLVLLSPGFGTPRSTLTSLAEDLASRGHVVASVDHAYESTGTSFPGGRTLTCSACDAVEAAPDDAAEREMLRTVSVGRAADLSFVLDRLTGPRPAWKNSRMIDPHRVAAAGHSIGGSAAASTMLADSRVDAGINMDGTFFEQVPVTGLGGRPFMMLGTAADHHPGSEDVSWDEGWRHLDGWKRWLTVKGSGHFTFTDLPALAEQLGLPADPTVPLSADRSTDVTRTYVAAFLDQHLKGRHQHLLDGPTPGNPEVVFHRP</sequence>
<feature type="chain" id="PRO_5045269958" evidence="4">
    <location>
        <begin position="29"/>
        <end position="401"/>
    </location>
</feature>
<evidence type="ECO:0000256" key="2">
    <source>
        <dbReference type="ARBA" id="ARBA00022963"/>
    </source>
</evidence>